<evidence type="ECO:0000256" key="1">
    <source>
        <dbReference type="SAM" id="Phobius"/>
    </source>
</evidence>
<keyword evidence="1" id="KW-1133">Transmembrane helix</keyword>
<feature type="transmembrane region" description="Helical" evidence="1">
    <location>
        <begin position="12"/>
        <end position="35"/>
    </location>
</feature>
<name>A0A0E9VLA8_ANGAN</name>
<sequence>MYPCWILSKCHFIWIAYIYIFTDQVVWCCQFVSTFGKMIF</sequence>
<accession>A0A0E9VLA8</accession>
<dbReference type="EMBL" id="GBXM01030569">
    <property type="protein sequence ID" value="JAH78008.1"/>
    <property type="molecule type" value="Transcribed_RNA"/>
</dbReference>
<evidence type="ECO:0000313" key="2">
    <source>
        <dbReference type="EMBL" id="JAH78008.1"/>
    </source>
</evidence>
<protein>
    <submittedName>
        <fullName evidence="2">Uncharacterized protein</fullName>
    </submittedName>
</protein>
<reference evidence="2" key="1">
    <citation type="submission" date="2014-11" db="EMBL/GenBank/DDBJ databases">
        <authorList>
            <person name="Amaro Gonzalez C."/>
        </authorList>
    </citation>
    <scope>NUCLEOTIDE SEQUENCE</scope>
</reference>
<keyword evidence="1" id="KW-0472">Membrane</keyword>
<proteinExistence type="predicted"/>
<dbReference type="AlphaFoldDB" id="A0A0E9VLA8"/>
<keyword evidence="1" id="KW-0812">Transmembrane</keyword>
<organism evidence="2">
    <name type="scientific">Anguilla anguilla</name>
    <name type="common">European freshwater eel</name>
    <name type="synonym">Muraena anguilla</name>
    <dbReference type="NCBI Taxonomy" id="7936"/>
    <lineage>
        <taxon>Eukaryota</taxon>
        <taxon>Metazoa</taxon>
        <taxon>Chordata</taxon>
        <taxon>Craniata</taxon>
        <taxon>Vertebrata</taxon>
        <taxon>Euteleostomi</taxon>
        <taxon>Actinopterygii</taxon>
        <taxon>Neopterygii</taxon>
        <taxon>Teleostei</taxon>
        <taxon>Anguilliformes</taxon>
        <taxon>Anguillidae</taxon>
        <taxon>Anguilla</taxon>
    </lineage>
</organism>
<reference evidence="2" key="2">
    <citation type="journal article" date="2015" name="Fish Shellfish Immunol.">
        <title>Early steps in the European eel (Anguilla anguilla)-Vibrio vulnificus interaction in the gills: Role of the RtxA13 toxin.</title>
        <authorList>
            <person name="Callol A."/>
            <person name="Pajuelo D."/>
            <person name="Ebbesson L."/>
            <person name="Teles M."/>
            <person name="MacKenzie S."/>
            <person name="Amaro C."/>
        </authorList>
    </citation>
    <scope>NUCLEOTIDE SEQUENCE</scope>
</reference>